<evidence type="ECO:0000256" key="7">
    <source>
        <dbReference type="ARBA" id="ARBA00023180"/>
    </source>
</evidence>
<gene>
    <name evidence="13" type="ordered locus">AALP_Aa8g116000</name>
</gene>
<feature type="non-terminal residue" evidence="13">
    <location>
        <position position="202"/>
    </location>
</feature>
<keyword evidence="14" id="KW-1185">Reference proteome</keyword>
<keyword evidence="7" id="KW-0325">Glycoprotein</keyword>
<dbReference type="PANTHER" id="PTHR33138">
    <property type="entry name" value="OS01G0690200 PROTEIN"/>
    <property type="match status" value="1"/>
</dbReference>
<comment type="catalytic activity">
    <reaction evidence="8">
        <text>L-threonyl-[protein] + ATP = O-phospho-L-threonyl-[protein] + ADP + H(+)</text>
        <dbReference type="Rhea" id="RHEA:46608"/>
        <dbReference type="Rhea" id="RHEA-COMP:11060"/>
        <dbReference type="Rhea" id="RHEA-COMP:11605"/>
        <dbReference type="ChEBI" id="CHEBI:15378"/>
        <dbReference type="ChEBI" id="CHEBI:30013"/>
        <dbReference type="ChEBI" id="CHEBI:30616"/>
        <dbReference type="ChEBI" id="CHEBI:61977"/>
        <dbReference type="ChEBI" id="CHEBI:456216"/>
        <dbReference type="EC" id="2.7.11.1"/>
    </reaction>
</comment>
<evidence type="ECO:0000256" key="10">
    <source>
        <dbReference type="SAM" id="SignalP"/>
    </source>
</evidence>
<feature type="domain" description="Wall-associated receptor kinase galacturonan-binding" evidence="11">
    <location>
        <begin position="31"/>
        <end position="95"/>
    </location>
</feature>
<evidence type="ECO:0000256" key="5">
    <source>
        <dbReference type="ARBA" id="ARBA00022989"/>
    </source>
</evidence>
<dbReference type="OMA" id="FNCANIT"/>
<evidence type="ECO:0000313" key="13">
    <source>
        <dbReference type="EMBL" id="KFK25444.1"/>
    </source>
</evidence>
<dbReference type="Pfam" id="PF13947">
    <property type="entry name" value="GUB_WAK_bind"/>
    <property type="match status" value="1"/>
</dbReference>
<evidence type="ECO:0000256" key="9">
    <source>
        <dbReference type="ARBA" id="ARBA00048679"/>
    </source>
</evidence>
<dbReference type="EC" id="2.7.11.1" evidence="2"/>
<name>A0A087G6E2_ARAAL</name>
<sequence length="202" mass="22689">MYNRPTSYLVFFFLFSLFHPLPFSSSQLDSCDETLFQCGNITAGFPFWGVARHQHCARQSLGLHCNMDTTSIFISNQEFIVLQINEASNILRLARTDHLGLLSVSENPEHHITCHGSFTVNLPMSFDPEEKVFNLTHLESALREGFEVKVRIDTETCEECLSSHGRCGFNESSSLGVTCVPQTADELHKRCSGSFSCGDQKE</sequence>
<evidence type="ECO:0000313" key="14">
    <source>
        <dbReference type="Proteomes" id="UP000029120"/>
    </source>
</evidence>
<keyword evidence="6" id="KW-0472">Membrane</keyword>
<evidence type="ECO:0000256" key="2">
    <source>
        <dbReference type="ARBA" id="ARBA00012513"/>
    </source>
</evidence>
<evidence type="ECO:0000256" key="6">
    <source>
        <dbReference type="ARBA" id="ARBA00023136"/>
    </source>
</evidence>
<evidence type="ECO:0000259" key="11">
    <source>
        <dbReference type="Pfam" id="PF13947"/>
    </source>
</evidence>
<dbReference type="Gramene" id="KFK25444">
    <property type="protein sequence ID" value="KFK25444"/>
    <property type="gene ID" value="AALP_AA8G116000"/>
</dbReference>
<dbReference type="InterPro" id="IPR032872">
    <property type="entry name" value="WAK_assoc_C"/>
</dbReference>
<protein>
    <recommendedName>
        <fullName evidence="2">non-specific serine/threonine protein kinase</fullName>
        <ecNumber evidence="2">2.7.11.1</ecNumber>
    </recommendedName>
</protein>
<dbReference type="EMBL" id="CM002876">
    <property type="protein sequence ID" value="KFK25444.1"/>
    <property type="molecule type" value="Genomic_DNA"/>
</dbReference>
<keyword evidence="3" id="KW-0812">Transmembrane</keyword>
<feature type="chain" id="PRO_5001821604" description="non-specific serine/threonine protein kinase" evidence="10">
    <location>
        <begin position="27"/>
        <end position="202"/>
    </location>
</feature>
<evidence type="ECO:0000256" key="1">
    <source>
        <dbReference type="ARBA" id="ARBA00004479"/>
    </source>
</evidence>
<dbReference type="GO" id="GO:0016020">
    <property type="term" value="C:membrane"/>
    <property type="evidence" value="ECO:0007669"/>
    <property type="project" value="UniProtKB-SubCell"/>
</dbReference>
<dbReference type="GO" id="GO:0030247">
    <property type="term" value="F:polysaccharide binding"/>
    <property type="evidence" value="ECO:0007669"/>
    <property type="project" value="InterPro"/>
</dbReference>
<accession>A0A087G6E2</accession>
<reference evidence="14" key="1">
    <citation type="journal article" date="2015" name="Nat. Plants">
        <title>Genome expansion of Arabis alpina linked with retrotransposition and reduced symmetric DNA methylation.</title>
        <authorList>
            <person name="Willing E.M."/>
            <person name="Rawat V."/>
            <person name="Mandakova T."/>
            <person name="Maumus F."/>
            <person name="James G.V."/>
            <person name="Nordstroem K.J."/>
            <person name="Becker C."/>
            <person name="Warthmann N."/>
            <person name="Chica C."/>
            <person name="Szarzynska B."/>
            <person name="Zytnicki M."/>
            <person name="Albani M.C."/>
            <person name="Kiefer C."/>
            <person name="Bergonzi S."/>
            <person name="Castaings L."/>
            <person name="Mateos J.L."/>
            <person name="Berns M.C."/>
            <person name="Bujdoso N."/>
            <person name="Piofczyk T."/>
            <person name="de Lorenzo L."/>
            <person name="Barrero-Sicilia C."/>
            <person name="Mateos I."/>
            <person name="Piednoel M."/>
            <person name="Hagmann J."/>
            <person name="Chen-Min-Tao R."/>
            <person name="Iglesias-Fernandez R."/>
            <person name="Schuster S.C."/>
            <person name="Alonso-Blanco C."/>
            <person name="Roudier F."/>
            <person name="Carbonero P."/>
            <person name="Paz-Ares J."/>
            <person name="Davis S.J."/>
            <person name="Pecinka A."/>
            <person name="Quesneville H."/>
            <person name="Colot V."/>
            <person name="Lysak M.A."/>
            <person name="Weigel D."/>
            <person name="Coupland G."/>
            <person name="Schneeberger K."/>
        </authorList>
    </citation>
    <scope>NUCLEOTIDE SEQUENCE [LARGE SCALE GENOMIC DNA]</scope>
    <source>
        <strain evidence="14">cv. Pajares</strain>
    </source>
</reference>
<proteinExistence type="predicted"/>
<dbReference type="InterPro" id="IPR025287">
    <property type="entry name" value="WAK_GUB"/>
</dbReference>
<dbReference type="Proteomes" id="UP000029120">
    <property type="component" value="Chromosome 8"/>
</dbReference>
<evidence type="ECO:0000256" key="3">
    <source>
        <dbReference type="ARBA" id="ARBA00022692"/>
    </source>
</evidence>
<organism evidence="13 14">
    <name type="scientific">Arabis alpina</name>
    <name type="common">Alpine rock-cress</name>
    <dbReference type="NCBI Taxonomy" id="50452"/>
    <lineage>
        <taxon>Eukaryota</taxon>
        <taxon>Viridiplantae</taxon>
        <taxon>Streptophyta</taxon>
        <taxon>Embryophyta</taxon>
        <taxon>Tracheophyta</taxon>
        <taxon>Spermatophyta</taxon>
        <taxon>Magnoliopsida</taxon>
        <taxon>eudicotyledons</taxon>
        <taxon>Gunneridae</taxon>
        <taxon>Pentapetalae</taxon>
        <taxon>rosids</taxon>
        <taxon>malvids</taxon>
        <taxon>Brassicales</taxon>
        <taxon>Brassicaceae</taxon>
        <taxon>Arabideae</taxon>
        <taxon>Arabis</taxon>
    </lineage>
</organism>
<keyword evidence="4 10" id="KW-0732">Signal</keyword>
<comment type="subcellular location">
    <subcellularLocation>
        <location evidence="1">Membrane</location>
        <topology evidence="1">Single-pass type I membrane protein</topology>
    </subcellularLocation>
</comment>
<dbReference type="AlphaFoldDB" id="A0A087G6E2"/>
<evidence type="ECO:0000259" key="12">
    <source>
        <dbReference type="Pfam" id="PF14380"/>
    </source>
</evidence>
<comment type="catalytic activity">
    <reaction evidence="9">
        <text>L-seryl-[protein] + ATP = O-phospho-L-seryl-[protein] + ADP + H(+)</text>
        <dbReference type="Rhea" id="RHEA:17989"/>
        <dbReference type="Rhea" id="RHEA-COMP:9863"/>
        <dbReference type="Rhea" id="RHEA-COMP:11604"/>
        <dbReference type="ChEBI" id="CHEBI:15378"/>
        <dbReference type="ChEBI" id="CHEBI:29999"/>
        <dbReference type="ChEBI" id="CHEBI:30616"/>
        <dbReference type="ChEBI" id="CHEBI:83421"/>
        <dbReference type="ChEBI" id="CHEBI:456216"/>
        <dbReference type="EC" id="2.7.11.1"/>
    </reaction>
</comment>
<dbReference type="OrthoDB" id="1507006at2759"/>
<feature type="signal peptide" evidence="10">
    <location>
        <begin position="1"/>
        <end position="26"/>
    </location>
</feature>
<dbReference type="PANTHER" id="PTHR33138:SF11">
    <property type="entry name" value="KINASE-LIKE PROTEIN"/>
    <property type="match status" value="1"/>
</dbReference>
<evidence type="ECO:0000256" key="4">
    <source>
        <dbReference type="ARBA" id="ARBA00022729"/>
    </source>
</evidence>
<evidence type="ECO:0000256" key="8">
    <source>
        <dbReference type="ARBA" id="ARBA00047899"/>
    </source>
</evidence>
<dbReference type="eggNOG" id="KOG1187">
    <property type="taxonomic scope" value="Eukaryota"/>
</dbReference>
<feature type="domain" description="Wall-associated receptor kinase C-terminal" evidence="12">
    <location>
        <begin position="112"/>
        <end position="179"/>
    </location>
</feature>
<keyword evidence="5" id="KW-1133">Transmembrane helix</keyword>
<dbReference type="GO" id="GO:0004674">
    <property type="term" value="F:protein serine/threonine kinase activity"/>
    <property type="evidence" value="ECO:0007669"/>
    <property type="project" value="UniProtKB-KW"/>
</dbReference>
<dbReference type="Pfam" id="PF14380">
    <property type="entry name" value="WAK_assoc"/>
    <property type="match status" value="1"/>
</dbReference>